<dbReference type="InterPro" id="IPR000719">
    <property type="entry name" value="Prot_kinase_dom"/>
</dbReference>
<dbReference type="Gene3D" id="1.10.510.10">
    <property type="entry name" value="Transferase(Phosphotransferase) domain 1"/>
    <property type="match status" value="1"/>
</dbReference>
<dbReference type="PANTHER" id="PTHR45646">
    <property type="entry name" value="SERINE/THREONINE-PROTEIN KINASE DOA-RELATED"/>
    <property type="match status" value="1"/>
</dbReference>
<dbReference type="OrthoDB" id="283111at2759"/>
<dbReference type="PROSITE" id="PS00108">
    <property type="entry name" value="PROTEIN_KINASE_ST"/>
    <property type="match status" value="1"/>
</dbReference>
<dbReference type="PROSITE" id="PS50011">
    <property type="entry name" value="PROTEIN_KINASE_DOM"/>
    <property type="match status" value="1"/>
</dbReference>
<dbReference type="AlphaFoldDB" id="A0A5J4WEH5"/>
<dbReference type="InterPro" id="IPR011009">
    <property type="entry name" value="Kinase-like_dom_sf"/>
</dbReference>
<dbReference type="PROSITE" id="PS00107">
    <property type="entry name" value="PROTEIN_KINASE_ATP"/>
    <property type="match status" value="1"/>
</dbReference>
<evidence type="ECO:0000256" key="2">
    <source>
        <dbReference type="ARBA" id="ARBA00022679"/>
    </source>
</evidence>
<dbReference type="PANTHER" id="PTHR45646:SF11">
    <property type="entry name" value="SERINE_THREONINE-PROTEIN KINASE DOA"/>
    <property type="match status" value="1"/>
</dbReference>
<evidence type="ECO:0000256" key="7">
    <source>
        <dbReference type="RuleBase" id="RU000304"/>
    </source>
</evidence>
<comment type="caution">
    <text evidence="9">The sequence shown here is derived from an EMBL/GenBank/DDBJ whole genome shotgun (WGS) entry which is preliminary data.</text>
</comment>
<evidence type="ECO:0000256" key="1">
    <source>
        <dbReference type="ARBA" id="ARBA00022527"/>
    </source>
</evidence>
<organism evidence="9 10">
    <name type="scientific">Streblomastix strix</name>
    <dbReference type="NCBI Taxonomy" id="222440"/>
    <lineage>
        <taxon>Eukaryota</taxon>
        <taxon>Metamonada</taxon>
        <taxon>Preaxostyla</taxon>
        <taxon>Oxymonadida</taxon>
        <taxon>Streblomastigidae</taxon>
        <taxon>Streblomastix</taxon>
    </lineage>
</organism>
<feature type="domain" description="Protein kinase" evidence="8">
    <location>
        <begin position="21"/>
        <end position="179"/>
    </location>
</feature>
<evidence type="ECO:0000256" key="6">
    <source>
        <dbReference type="PROSITE-ProRule" id="PRU10141"/>
    </source>
</evidence>
<evidence type="ECO:0000313" key="9">
    <source>
        <dbReference type="EMBL" id="KAA6393358.1"/>
    </source>
</evidence>
<protein>
    <submittedName>
        <fullName evidence="9">Putative Serine/threonine-protein kinase AFC3</fullName>
    </submittedName>
</protein>
<keyword evidence="4 9" id="KW-0418">Kinase</keyword>
<keyword evidence="5 6" id="KW-0067">ATP-binding</keyword>
<dbReference type="GO" id="GO:0005524">
    <property type="term" value="F:ATP binding"/>
    <property type="evidence" value="ECO:0007669"/>
    <property type="project" value="UniProtKB-UniRule"/>
</dbReference>
<evidence type="ECO:0000256" key="5">
    <source>
        <dbReference type="ARBA" id="ARBA00022840"/>
    </source>
</evidence>
<name>A0A5J4WEH5_9EUKA</name>
<keyword evidence="1 7" id="KW-0723">Serine/threonine-protein kinase</keyword>
<dbReference type="EMBL" id="SNRW01002255">
    <property type="protein sequence ID" value="KAA6393358.1"/>
    <property type="molecule type" value="Genomic_DNA"/>
</dbReference>
<proteinExistence type="inferred from homology"/>
<accession>A0A5J4WEH5</accession>
<feature type="binding site" evidence="6">
    <location>
        <position position="57"/>
    </location>
    <ligand>
        <name>ATP</name>
        <dbReference type="ChEBI" id="CHEBI:30616"/>
    </ligand>
</feature>
<evidence type="ECO:0000313" key="10">
    <source>
        <dbReference type="Proteomes" id="UP000324800"/>
    </source>
</evidence>
<dbReference type="GO" id="GO:0005634">
    <property type="term" value="C:nucleus"/>
    <property type="evidence" value="ECO:0007669"/>
    <property type="project" value="TreeGrafter"/>
</dbReference>
<dbReference type="SUPFAM" id="SSF56112">
    <property type="entry name" value="Protein kinase-like (PK-like)"/>
    <property type="match status" value="1"/>
</dbReference>
<dbReference type="InterPro" id="IPR008271">
    <property type="entry name" value="Ser/Thr_kinase_AS"/>
</dbReference>
<sequence length="179" mass="20499">MATDEEGHIIYSVGQDLNVNYKIIKILGVGTFGKVLRCLDNRTGAHVAVKVIRAVKKYSESASFEIEILKRIASNNEERLFVQFHDSFEHNSHVCIATEELGLSLYELLKKNKYHGFSLGQIQVLGYQLIKSLEVLHNRIKLIHTDLKPENILLVEKELLKSDIKRVCSKILAFIYLLY</sequence>
<gene>
    <name evidence="9" type="ORF">EZS28_011118</name>
</gene>
<dbReference type="InterPro" id="IPR017441">
    <property type="entry name" value="Protein_kinase_ATP_BS"/>
</dbReference>
<keyword evidence="2" id="KW-0808">Transferase</keyword>
<dbReference type="InterPro" id="IPR051175">
    <property type="entry name" value="CLK_kinases"/>
</dbReference>
<dbReference type="Gene3D" id="3.30.200.20">
    <property type="entry name" value="Phosphorylase Kinase, domain 1"/>
    <property type="match status" value="1"/>
</dbReference>
<evidence type="ECO:0000259" key="8">
    <source>
        <dbReference type="PROSITE" id="PS50011"/>
    </source>
</evidence>
<keyword evidence="3 6" id="KW-0547">Nucleotide-binding</keyword>
<dbReference type="SMART" id="SM00220">
    <property type="entry name" value="S_TKc"/>
    <property type="match status" value="1"/>
</dbReference>
<dbReference type="Pfam" id="PF00069">
    <property type="entry name" value="Pkinase"/>
    <property type="match status" value="1"/>
</dbReference>
<evidence type="ECO:0000256" key="3">
    <source>
        <dbReference type="ARBA" id="ARBA00022741"/>
    </source>
</evidence>
<dbReference type="GO" id="GO:0004674">
    <property type="term" value="F:protein serine/threonine kinase activity"/>
    <property type="evidence" value="ECO:0007669"/>
    <property type="project" value="UniProtKB-KW"/>
</dbReference>
<dbReference type="Proteomes" id="UP000324800">
    <property type="component" value="Unassembled WGS sequence"/>
</dbReference>
<reference evidence="9 10" key="1">
    <citation type="submission" date="2019-03" db="EMBL/GenBank/DDBJ databases">
        <title>Single cell metagenomics reveals metabolic interactions within the superorganism composed of flagellate Streblomastix strix and complex community of Bacteroidetes bacteria on its surface.</title>
        <authorList>
            <person name="Treitli S.C."/>
            <person name="Kolisko M."/>
            <person name="Husnik F."/>
            <person name="Keeling P."/>
            <person name="Hampl V."/>
        </authorList>
    </citation>
    <scope>NUCLEOTIDE SEQUENCE [LARGE SCALE GENOMIC DNA]</scope>
    <source>
        <strain evidence="9">ST1C</strain>
    </source>
</reference>
<evidence type="ECO:0000256" key="4">
    <source>
        <dbReference type="ARBA" id="ARBA00022777"/>
    </source>
</evidence>
<comment type="similarity">
    <text evidence="7">Belongs to the protein kinase superfamily.</text>
</comment>